<feature type="non-terminal residue" evidence="1">
    <location>
        <position position="1"/>
    </location>
</feature>
<accession>A0ACB6ZRE9</accession>
<reference evidence="1" key="1">
    <citation type="submission" date="2019-10" db="EMBL/GenBank/DDBJ databases">
        <authorList>
            <consortium name="DOE Joint Genome Institute"/>
            <person name="Kuo A."/>
            <person name="Miyauchi S."/>
            <person name="Kiss E."/>
            <person name="Drula E."/>
            <person name="Kohler A."/>
            <person name="Sanchez-Garcia M."/>
            <person name="Andreopoulos B."/>
            <person name="Barry K.W."/>
            <person name="Bonito G."/>
            <person name="Buee M."/>
            <person name="Carver A."/>
            <person name="Chen C."/>
            <person name="Cichocki N."/>
            <person name="Clum A."/>
            <person name="Culley D."/>
            <person name="Crous P.W."/>
            <person name="Fauchery L."/>
            <person name="Girlanda M."/>
            <person name="Hayes R."/>
            <person name="Keri Z."/>
            <person name="Labutti K."/>
            <person name="Lipzen A."/>
            <person name="Lombard V."/>
            <person name="Magnuson J."/>
            <person name="Maillard F."/>
            <person name="Morin E."/>
            <person name="Murat C."/>
            <person name="Nolan M."/>
            <person name="Ohm R."/>
            <person name="Pangilinan J."/>
            <person name="Pereira M."/>
            <person name="Perotto S."/>
            <person name="Peter M."/>
            <person name="Riley R."/>
            <person name="Sitrit Y."/>
            <person name="Stielow B."/>
            <person name="Szollosi G."/>
            <person name="Zifcakova L."/>
            <person name="Stursova M."/>
            <person name="Spatafora J.W."/>
            <person name="Tedersoo L."/>
            <person name="Vaario L.-M."/>
            <person name="Yamada A."/>
            <person name="Yan M."/>
            <person name="Wang P."/>
            <person name="Xu J."/>
            <person name="Bruns T."/>
            <person name="Baldrian P."/>
            <person name="Vilgalys R."/>
            <person name="Henrissat B."/>
            <person name="Grigoriev I.V."/>
            <person name="Hibbett D."/>
            <person name="Nagy L.G."/>
            <person name="Martin F.M."/>
        </authorList>
    </citation>
    <scope>NUCLEOTIDE SEQUENCE</scope>
    <source>
        <strain evidence="1">P2</strain>
    </source>
</reference>
<gene>
    <name evidence="1" type="ORF">BDM02DRAFT_3090845</name>
</gene>
<protein>
    <submittedName>
        <fullName evidence="1">Uncharacterized protein</fullName>
    </submittedName>
</protein>
<proteinExistence type="predicted"/>
<name>A0ACB6ZRE9_THEGA</name>
<evidence type="ECO:0000313" key="2">
    <source>
        <dbReference type="Proteomes" id="UP000886501"/>
    </source>
</evidence>
<reference evidence="1" key="2">
    <citation type="journal article" date="2020" name="Nat. Commun.">
        <title>Large-scale genome sequencing of mycorrhizal fungi provides insights into the early evolution of symbiotic traits.</title>
        <authorList>
            <person name="Miyauchi S."/>
            <person name="Kiss E."/>
            <person name="Kuo A."/>
            <person name="Drula E."/>
            <person name="Kohler A."/>
            <person name="Sanchez-Garcia M."/>
            <person name="Morin E."/>
            <person name="Andreopoulos B."/>
            <person name="Barry K.W."/>
            <person name="Bonito G."/>
            <person name="Buee M."/>
            <person name="Carver A."/>
            <person name="Chen C."/>
            <person name="Cichocki N."/>
            <person name="Clum A."/>
            <person name="Culley D."/>
            <person name="Crous P.W."/>
            <person name="Fauchery L."/>
            <person name="Girlanda M."/>
            <person name="Hayes R.D."/>
            <person name="Keri Z."/>
            <person name="LaButti K."/>
            <person name="Lipzen A."/>
            <person name="Lombard V."/>
            <person name="Magnuson J."/>
            <person name="Maillard F."/>
            <person name="Murat C."/>
            <person name="Nolan M."/>
            <person name="Ohm R.A."/>
            <person name="Pangilinan J."/>
            <person name="Pereira M.F."/>
            <person name="Perotto S."/>
            <person name="Peter M."/>
            <person name="Pfister S."/>
            <person name="Riley R."/>
            <person name="Sitrit Y."/>
            <person name="Stielow J.B."/>
            <person name="Szollosi G."/>
            <person name="Zifcakova L."/>
            <person name="Stursova M."/>
            <person name="Spatafora J.W."/>
            <person name="Tedersoo L."/>
            <person name="Vaario L.M."/>
            <person name="Yamada A."/>
            <person name="Yan M."/>
            <person name="Wang P."/>
            <person name="Xu J."/>
            <person name="Bruns T."/>
            <person name="Baldrian P."/>
            <person name="Vilgalys R."/>
            <person name="Dunand C."/>
            <person name="Henrissat B."/>
            <person name="Grigoriev I.V."/>
            <person name="Hibbett D."/>
            <person name="Nagy L.G."/>
            <person name="Martin F.M."/>
        </authorList>
    </citation>
    <scope>NUCLEOTIDE SEQUENCE</scope>
    <source>
        <strain evidence="1">P2</strain>
    </source>
</reference>
<dbReference type="Proteomes" id="UP000886501">
    <property type="component" value="Unassembled WGS sequence"/>
</dbReference>
<sequence>NGFTLIAILFDRGLNWDTVVHNPDSPGQIFSWLPVLIQTALGVTSDQVKSFALQVWVPKSYEGPSDISQLGTTWLGYIPTLLVETLAAQIKVRSSLFYVGQPPPYSDLASHVNPSFDIMTVTATTGIPGSGGSKNGSSGGALNDSRTRENAIIGVVSALGGITLIILGYLIYRAVQKRRELAHRRLSDPPTNPFIGEAPPNRNFDQDSIGGQRRRSFYFAEDSLRGFSDNYTNDDARLSPEQASGLNRRPIAGNIGPPVMRENSLNF</sequence>
<evidence type="ECO:0000313" key="1">
    <source>
        <dbReference type="EMBL" id="KAF9651676.1"/>
    </source>
</evidence>
<organism evidence="1 2">
    <name type="scientific">Thelephora ganbajun</name>
    <name type="common">Ganba fungus</name>
    <dbReference type="NCBI Taxonomy" id="370292"/>
    <lineage>
        <taxon>Eukaryota</taxon>
        <taxon>Fungi</taxon>
        <taxon>Dikarya</taxon>
        <taxon>Basidiomycota</taxon>
        <taxon>Agaricomycotina</taxon>
        <taxon>Agaricomycetes</taxon>
        <taxon>Thelephorales</taxon>
        <taxon>Thelephoraceae</taxon>
        <taxon>Thelephora</taxon>
    </lineage>
</organism>
<comment type="caution">
    <text evidence="1">The sequence shown here is derived from an EMBL/GenBank/DDBJ whole genome shotgun (WGS) entry which is preliminary data.</text>
</comment>
<dbReference type="EMBL" id="MU117974">
    <property type="protein sequence ID" value="KAF9651676.1"/>
    <property type="molecule type" value="Genomic_DNA"/>
</dbReference>
<keyword evidence="2" id="KW-1185">Reference proteome</keyword>